<feature type="domain" description="Phosphoribulokinase/uridine kinase" evidence="1">
    <location>
        <begin position="23"/>
        <end position="149"/>
    </location>
</feature>
<dbReference type="VEuPathDB" id="CryptoDB:Cvel_8074"/>
<dbReference type="PANTHER" id="PTHR10285">
    <property type="entry name" value="URIDINE KINASE"/>
    <property type="match status" value="1"/>
</dbReference>
<sequence>MSETEGNGKMKLQEVDMQQDVIVIGISGASCSGKSTVSHELHSELGGKTRCALLCQDTAFDVHKIYEQLGGNWEAPEALDHDRFHEQVIAAIRAGHETLSVKGKGCQPPSPFYVILEGFLLFHDERLVRLMHLRVWLEIDKDLCYQRRMATKSVPEDYFHSKLWPQHVEYRRRVMGSQPLKESLLVLKGTATKERLISCLMDQSRAFEQKPFFAVGLASVQTPEERVNSASSSA</sequence>
<dbReference type="EMBL" id="CDMZ01003569">
    <property type="protein sequence ID" value="CEM46847.1"/>
    <property type="molecule type" value="Genomic_DNA"/>
</dbReference>
<dbReference type="InterPro" id="IPR006083">
    <property type="entry name" value="PRK/URK"/>
</dbReference>
<dbReference type="Gene3D" id="3.40.50.300">
    <property type="entry name" value="P-loop containing nucleotide triphosphate hydrolases"/>
    <property type="match status" value="1"/>
</dbReference>
<organism evidence="2">
    <name type="scientific">Chromera velia CCMP2878</name>
    <dbReference type="NCBI Taxonomy" id="1169474"/>
    <lineage>
        <taxon>Eukaryota</taxon>
        <taxon>Sar</taxon>
        <taxon>Alveolata</taxon>
        <taxon>Colpodellida</taxon>
        <taxon>Chromeraceae</taxon>
        <taxon>Chromera</taxon>
    </lineage>
</organism>
<reference evidence="2" key="1">
    <citation type="submission" date="2014-11" db="EMBL/GenBank/DDBJ databases">
        <authorList>
            <person name="Otto D Thomas"/>
            <person name="Naeem Raeece"/>
        </authorList>
    </citation>
    <scope>NUCLEOTIDE SEQUENCE</scope>
</reference>
<accession>A0A0G4HR32</accession>
<evidence type="ECO:0000259" key="1">
    <source>
        <dbReference type="Pfam" id="PF00485"/>
    </source>
</evidence>
<proteinExistence type="predicted"/>
<name>A0A0G4HR32_9ALVE</name>
<dbReference type="GO" id="GO:0016301">
    <property type="term" value="F:kinase activity"/>
    <property type="evidence" value="ECO:0007669"/>
    <property type="project" value="InterPro"/>
</dbReference>
<dbReference type="AlphaFoldDB" id="A0A0G4HR32"/>
<dbReference type="SUPFAM" id="SSF52540">
    <property type="entry name" value="P-loop containing nucleoside triphosphate hydrolases"/>
    <property type="match status" value="1"/>
</dbReference>
<protein>
    <recommendedName>
        <fullName evidence="1">Phosphoribulokinase/uridine kinase domain-containing protein</fullName>
    </recommendedName>
</protein>
<dbReference type="InterPro" id="IPR027417">
    <property type="entry name" value="P-loop_NTPase"/>
</dbReference>
<dbReference type="Pfam" id="PF00485">
    <property type="entry name" value="PRK"/>
    <property type="match status" value="1"/>
</dbReference>
<gene>
    <name evidence="2" type="ORF">Cvel_8074</name>
</gene>
<dbReference type="GO" id="GO:0005524">
    <property type="term" value="F:ATP binding"/>
    <property type="evidence" value="ECO:0007669"/>
    <property type="project" value="InterPro"/>
</dbReference>
<evidence type="ECO:0000313" key="2">
    <source>
        <dbReference type="EMBL" id="CEM46847.1"/>
    </source>
</evidence>